<dbReference type="Proteomes" id="UP000800093">
    <property type="component" value="Unassembled WGS sequence"/>
</dbReference>
<sequence>MRASHIFSTLAAACLIAQSTRSIFQNTKTQSKCPFQSDTENSTVYQINEIISQLSKYPFLQQHIDPSIRPYPSLNFIPCSKLCAVLERVRASNDDVISSFTLSSFDKLELARFLVRQLDAIIAHRQRSLKNLRKLYDFAEEGFQSILRDRVNTTIYTIKYEYILHPIPLLGLLRDLFSKENSVLELAKLREELYTLISNLEAK</sequence>
<evidence type="ECO:0000313" key="3">
    <source>
        <dbReference type="Proteomes" id="UP000800093"/>
    </source>
</evidence>
<evidence type="ECO:0000313" key="2">
    <source>
        <dbReference type="EMBL" id="KAF2265549.1"/>
    </source>
</evidence>
<keyword evidence="1" id="KW-0732">Signal</keyword>
<feature type="chain" id="PRO_5040124571" evidence="1">
    <location>
        <begin position="23"/>
        <end position="203"/>
    </location>
</feature>
<dbReference type="AlphaFoldDB" id="A0A9P4KG82"/>
<protein>
    <submittedName>
        <fullName evidence="2">Uncharacterized protein</fullName>
    </submittedName>
</protein>
<reference evidence="3" key="1">
    <citation type="journal article" date="2020" name="Stud. Mycol.">
        <title>101 Dothideomycetes genomes: A test case for predicting lifestyles and emergence of pathogens.</title>
        <authorList>
            <person name="Haridas S."/>
            <person name="Albert R."/>
            <person name="Binder M."/>
            <person name="Bloem J."/>
            <person name="LaButti K."/>
            <person name="Salamov A."/>
            <person name="Andreopoulos B."/>
            <person name="Baker S."/>
            <person name="Barry K."/>
            <person name="Bills G."/>
            <person name="Bluhm B."/>
            <person name="Cannon C."/>
            <person name="Castanera R."/>
            <person name="Culley D."/>
            <person name="Daum C."/>
            <person name="Ezra D."/>
            <person name="Gonzalez J."/>
            <person name="Henrissat B."/>
            <person name="Kuo A."/>
            <person name="Liang C."/>
            <person name="Lipzen A."/>
            <person name="Lutzoni F."/>
            <person name="Magnuson J."/>
            <person name="Mondo S."/>
            <person name="Nolan M."/>
            <person name="Ohm R."/>
            <person name="Pangilinan J."/>
            <person name="Park H.-J."/>
            <person name="Ramirez L."/>
            <person name="Alfaro M."/>
            <person name="Sun H."/>
            <person name="Tritt A."/>
            <person name="Yoshinaga Y."/>
            <person name="Zwiers L.-H."/>
            <person name="Turgeon B."/>
            <person name="Goodwin S."/>
            <person name="Spatafora J."/>
            <person name="Crous P."/>
            <person name="Grigoriev I."/>
        </authorList>
    </citation>
    <scope>NUCLEOTIDE SEQUENCE [LARGE SCALE GENOMIC DNA]</scope>
    <source>
        <strain evidence="3">CBS 304.66</strain>
    </source>
</reference>
<gene>
    <name evidence="2" type="ORF">CC78DRAFT_579041</name>
</gene>
<keyword evidence="3" id="KW-1185">Reference proteome</keyword>
<accession>A0A9P4KG82</accession>
<evidence type="ECO:0000256" key="1">
    <source>
        <dbReference type="SAM" id="SignalP"/>
    </source>
</evidence>
<feature type="signal peptide" evidence="1">
    <location>
        <begin position="1"/>
        <end position="22"/>
    </location>
</feature>
<name>A0A9P4KG82_9PLEO</name>
<dbReference type="EMBL" id="ML986604">
    <property type="protein sequence ID" value="KAF2265549.1"/>
    <property type="molecule type" value="Genomic_DNA"/>
</dbReference>
<comment type="caution">
    <text evidence="2">The sequence shown here is derived from an EMBL/GenBank/DDBJ whole genome shotgun (WGS) entry which is preliminary data.</text>
</comment>
<dbReference type="OrthoDB" id="10557442at2759"/>
<proteinExistence type="predicted"/>
<organism evidence="2 3">
    <name type="scientific">Lojkania enalia</name>
    <dbReference type="NCBI Taxonomy" id="147567"/>
    <lineage>
        <taxon>Eukaryota</taxon>
        <taxon>Fungi</taxon>
        <taxon>Dikarya</taxon>
        <taxon>Ascomycota</taxon>
        <taxon>Pezizomycotina</taxon>
        <taxon>Dothideomycetes</taxon>
        <taxon>Pleosporomycetidae</taxon>
        <taxon>Pleosporales</taxon>
        <taxon>Pleosporales incertae sedis</taxon>
        <taxon>Lojkania</taxon>
    </lineage>
</organism>